<evidence type="ECO:0000256" key="2">
    <source>
        <dbReference type="ARBA" id="ARBA00022694"/>
    </source>
</evidence>
<reference evidence="9 10" key="1">
    <citation type="submission" date="2015-09" db="EMBL/GenBank/DDBJ databases">
        <title>Genome sequencing project for genomic taxonomy and phylogenomics of Bacillus-like bacteria.</title>
        <authorList>
            <person name="Liu B."/>
            <person name="Wang J."/>
            <person name="Zhu Y."/>
            <person name="Liu G."/>
            <person name="Chen Q."/>
            <person name="Chen Z."/>
            <person name="Lan J."/>
            <person name="Che J."/>
            <person name="Ge C."/>
            <person name="Shi H."/>
            <person name="Pan Z."/>
            <person name="Liu X."/>
        </authorList>
    </citation>
    <scope>NUCLEOTIDE SEQUENCE [LARGE SCALE GENOMIC DNA]</scope>
    <source>
        <strain evidence="9 10">LMG 18435</strain>
    </source>
</reference>
<evidence type="ECO:0000313" key="9">
    <source>
        <dbReference type="EMBL" id="KQL51328.1"/>
    </source>
</evidence>
<dbReference type="Pfam" id="PF00825">
    <property type="entry name" value="Ribonuclease_P"/>
    <property type="match status" value="1"/>
</dbReference>
<keyword evidence="4 7" id="KW-0255">Endonuclease</keyword>
<comment type="similarity">
    <text evidence="7">Belongs to the RnpA family.</text>
</comment>
<evidence type="ECO:0000256" key="1">
    <source>
        <dbReference type="ARBA" id="ARBA00002663"/>
    </source>
</evidence>
<comment type="subunit">
    <text evidence="7">Consists of a catalytic RNA component (M1 or rnpB) and a protein subunit.</text>
</comment>
<proteinExistence type="inferred from homology"/>
<name>A0A0Q3TAZ3_9BACI</name>
<dbReference type="GO" id="GO:0000049">
    <property type="term" value="F:tRNA binding"/>
    <property type="evidence" value="ECO:0007669"/>
    <property type="project" value="UniProtKB-UniRule"/>
</dbReference>
<dbReference type="EMBL" id="LJJC01000006">
    <property type="protein sequence ID" value="KQL51328.1"/>
    <property type="molecule type" value="Genomic_DNA"/>
</dbReference>
<organism evidence="9 10">
    <name type="scientific">Heyndrickxia shackletonii</name>
    <dbReference type="NCBI Taxonomy" id="157838"/>
    <lineage>
        <taxon>Bacteria</taxon>
        <taxon>Bacillati</taxon>
        <taxon>Bacillota</taxon>
        <taxon>Bacilli</taxon>
        <taxon>Bacillales</taxon>
        <taxon>Bacillaceae</taxon>
        <taxon>Heyndrickxia</taxon>
    </lineage>
</organism>
<dbReference type="PANTHER" id="PTHR33992:SF1">
    <property type="entry name" value="RIBONUCLEASE P PROTEIN COMPONENT"/>
    <property type="match status" value="1"/>
</dbReference>
<dbReference type="GO" id="GO:0042781">
    <property type="term" value="F:3'-tRNA processing endoribonuclease activity"/>
    <property type="evidence" value="ECO:0007669"/>
    <property type="project" value="TreeGrafter"/>
</dbReference>
<evidence type="ECO:0000256" key="6">
    <source>
        <dbReference type="ARBA" id="ARBA00022884"/>
    </source>
</evidence>
<dbReference type="HAMAP" id="MF_00227">
    <property type="entry name" value="RNase_P"/>
    <property type="match status" value="1"/>
</dbReference>
<keyword evidence="6 7" id="KW-0694">RNA-binding</keyword>
<evidence type="ECO:0000256" key="8">
    <source>
        <dbReference type="NCBIfam" id="TIGR00188"/>
    </source>
</evidence>
<dbReference type="SUPFAM" id="SSF54211">
    <property type="entry name" value="Ribosomal protein S5 domain 2-like"/>
    <property type="match status" value="1"/>
</dbReference>
<dbReference type="GO" id="GO:0001682">
    <property type="term" value="P:tRNA 5'-leader removal"/>
    <property type="evidence" value="ECO:0007669"/>
    <property type="project" value="UniProtKB-UniRule"/>
</dbReference>
<keyword evidence="5 7" id="KW-0378">Hydrolase</keyword>
<dbReference type="InterPro" id="IPR000100">
    <property type="entry name" value="RNase_P"/>
</dbReference>
<gene>
    <name evidence="7" type="primary">rnpA</name>
    <name evidence="9" type="ORF">AN964_20295</name>
</gene>
<comment type="catalytic activity">
    <reaction evidence="7">
        <text>Endonucleolytic cleavage of RNA, removing 5'-extranucleotides from tRNA precursor.</text>
        <dbReference type="EC" id="3.1.26.5"/>
    </reaction>
</comment>
<dbReference type="InterPro" id="IPR020568">
    <property type="entry name" value="Ribosomal_Su5_D2-typ_SF"/>
</dbReference>
<dbReference type="GO" id="GO:0030677">
    <property type="term" value="C:ribonuclease P complex"/>
    <property type="evidence" value="ECO:0007669"/>
    <property type="project" value="TreeGrafter"/>
</dbReference>
<evidence type="ECO:0000256" key="7">
    <source>
        <dbReference type="HAMAP-Rule" id="MF_00227"/>
    </source>
</evidence>
<evidence type="ECO:0000313" key="10">
    <source>
        <dbReference type="Proteomes" id="UP000051888"/>
    </source>
</evidence>
<evidence type="ECO:0000256" key="5">
    <source>
        <dbReference type="ARBA" id="ARBA00022801"/>
    </source>
</evidence>
<dbReference type="Gene3D" id="3.30.230.10">
    <property type="match status" value="1"/>
</dbReference>
<keyword evidence="2 7" id="KW-0819">tRNA processing</keyword>
<dbReference type="NCBIfam" id="TIGR00188">
    <property type="entry name" value="rnpA"/>
    <property type="match status" value="1"/>
</dbReference>
<protein>
    <recommendedName>
        <fullName evidence="7 8">Ribonuclease P protein component</fullName>
        <shortName evidence="7">RNase P protein</shortName>
        <shortName evidence="7">RNaseP protein</shortName>
        <ecNumber evidence="7 8">3.1.26.5</ecNumber>
    </recommendedName>
    <alternativeName>
        <fullName evidence="7">Protein C5</fullName>
    </alternativeName>
</protein>
<dbReference type="STRING" id="157838.AN964_20295"/>
<dbReference type="GO" id="GO:0004526">
    <property type="term" value="F:ribonuclease P activity"/>
    <property type="evidence" value="ECO:0007669"/>
    <property type="project" value="UniProtKB-UniRule"/>
</dbReference>
<dbReference type="AlphaFoldDB" id="A0A0Q3TAZ3"/>
<sequence length="125" mass="15000">MNKAHRIKKNIEFQYVFKKGKSFANRQFVIYILKKENQKNFRIGLSVSKKIGKAVKRVEIKRYIRQAFHEMYPYIESEYDYVIIARKPAAEMNFHEVKKSLEHVLKIAKVIKGEYFKKNRGELLD</sequence>
<comment type="caution">
    <text evidence="9">The sequence shown here is derived from an EMBL/GenBank/DDBJ whole genome shotgun (WGS) entry which is preliminary data.</text>
</comment>
<evidence type="ECO:0000256" key="4">
    <source>
        <dbReference type="ARBA" id="ARBA00022759"/>
    </source>
</evidence>
<dbReference type="PATRIC" id="fig|157838.3.peg.4476"/>
<dbReference type="Proteomes" id="UP000051888">
    <property type="component" value="Unassembled WGS sequence"/>
</dbReference>
<comment type="function">
    <text evidence="1 7">RNaseP catalyzes the removal of the 5'-leader sequence from pre-tRNA to produce the mature 5'-terminus. It can also cleave other RNA substrates such as 4.5S RNA. The protein component plays an auxiliary but essential role in vivo by binding to the 5'-leader sequence and broadening the substrate specificity of the ribozyme.</text>
</comment>
<keyword evidence="3 7" id="KW-0540">Nuclease</keyword>
<keyword evidence="10" id="KW-1185">Reference proteome</keyword>
<evidence type="ECO:0000256" key="3">
    <source>
        <dbReference type="ARBA" id="ARBA00022722"/>
    </source>
</evidence>
<dbReference type="OrthoDB" id="9810867at2"/>
<dbReference type="RefSeq" id="WP_055741634.1">
    <property type="nucleotide sequence ID" value="NZ_JAAIWL010000026.1"/>
</dbReference>
<dbReference type="InterPro" id="IPR014721">
    <property type="entry name" value="Ribsml_uS5_D2-typ_fold_subgr"/>
</dbReference>
<dbReference type="EC" id="3.1.26.5" evidence="7 8"/>
<dbReference type="FunFam" id="3.30.230.10:FF:000021">
    <property type="entry name" value="Ribonuclease P protein component"/>
    <property type="match status" value="1"/>
</dbReference>
<dbReference type="PANTHER" id="PTHR33992">
    <property type="entry name" value="RIBONUCLEASE P PROTEIN COMPONENT"/>
    <property type="match status" value="1"/>
</dbReference>
<accession>A0A0Q3TAZ3</accession>